<dbReference type="InterPro" id="IPR000923">
    <property type="entry name" value="BlueCu_1"/>
</dbReference>
<dbReference type="EMBL" id="CP113162">
    <property type="protein sequence ID" value="WEF50215.1"/>
    <property type="molecule type" value="Genomic_DNA"/>
</dbReference>
<dbReference type="InterPro" id="IPR008972">
    <property type="entry name" value="Cupredoxin"/>
</dbReference>
<evidence type="ECO:0000259" key="3">
    <source>
        <dbReference type="Pfam" id="PF00127"/>
    </source>
</evidence>
<dbReference type="PANTHER" id="PTHR38439">
    <property type="entry name" value="AURACYANIN-B"/>
    <property type="match status" value="1"/>
</dbReference>
<evidence type="ECO:0000313" key="5">
    <source>
        <dbReference type="Proteomes" id="UP001213907"/>
    </source>
</evidence>
<dbReference type="PANTHER" id="PTHR38439:SF3">
    <property type="entry name" value="COPPER-RESISTANT CUPROPROTEIN COPI"/>
    <property type="match status" value="1"/>
</dbReference>
<name>A0ABY8BJN0_AFICR</name>
<gene>
    <name evidence="4" type="ORF">AFIC_001741</name>
</gene>
<reference evidence="4 5" key="1">
    <citation type="submission" date="2022-11" db="EMBL/GenBank/DDBJ databases">
        <authorList>
            <person name="Siebert D."/>
            <person name="Busche T."/>
            <person name="Saydam E."/>
            <person name="Kalinowski J."/>
            <person name="Ruckert C."/>
            <person name="Blombach B."/>
        </authorList>
    </citation>
    <scope>NUCLEOTIDE SEQUENCE [LARGE SCALE GENOMIC DNA]</scope>
    <source>
        <strain evidence="4 5">DSM 1083</strain>
    </source>
</reference>
<feature type="domain" description="Blue (type 1) copper" evidence="3">
    <location>
        <begin position="84"/>
        <end position="193"/>
    </location>
</feature>
<accession>A0ABY8BJN0</accession>
<dbReference type="Gene3D" id="2.60.40.420">
    <property type="entry name" value="Cupredoxins - blue copper proteins"/>
    <property type="match status" value="1"/>
</dbReference>
<dbReference type="InterPro" id="IPR033138">
    <property type="entry name" value="Cu_oxidase_CS"/>
</dbReference>
<dbReference type="Pfam" id="PF00127">
    <property type="entry name" value="Copper-bind"/>
    <property type="match status" value="1"/>
</dbReference>
<organism evidence="4 5">
    <name type="scientific">Afipia carboxydohydrogena</name>
    <name type="common">Pseudomonas carboxydohydrogena</name>
    <dbReference type="NCBI Taxonomy" id="290"/>
    <lineage>
        <taxon>Bacteria</taxon>
        <taxon>Pseudomonadati</taxon>
        <taxon>Pseudomonadota</taxon>
        <taxon>Alphaproteobacteria</taxon>
        <taxon>Hyphomicrobiales</taxon>
        <taxon>Nitrobacteraceae</taxon>
        <taxon>Afipia</taxon>
    </lineage>
</organism>
<evidence type="ECO:0000256" key="1">
    <source>
        <dbReference type="ARBA" id="ARBA00022723"/>
    </source>
</evidence>
<dbReference type="CDD" id="cd04211">
    <property type="entry name" value="Cupredoxin_like_2"/>
    <property type="match status" value="1"/>
</dbReference>
<keyword evidence="1" id="KW-0479">Metal-binding</keyword>
<dbReference type="InterPro" id="IPR050845">
    <property type="entry name" value="Cu-binding_ET"/>
</dbReference>
<keyword evidence="5" id="KW-1185">Reference proteome</keyword>
<dbReference type="SUPFAM" id="SSF49503">
    <property type="entry name" value="Cupredoxins"/>
    <property type="match status" value="1"/>
</dbReference>
<keyword evidence="2" id="KW-0186">Copper</keyword>
<dbReference type="PROSITE" id="PS00079">
    <property type="entry name" value="MULTICOPPER_OXIDASE1"/>
    <property type="match status" value="1"/>
</dbReference>
<evidence type="ECO:0000256" key="2">
    <source>
        <dbReference type="ARBA" id="ARBA00023008"/>
    </source>
</evidence>
<protein>
    <submittedName>
        <fullName evidence="4">Cupredoxin family protein</fullName>
    </submittedName>
</protein>
<evidence type="ECO:0000313" key="4">
    <source>
        <dbReference type="EMBL" id="WEF50215.1"/>
    </source>
</evidence>
<proteinExistence type="predicted"/>
<dbReference type="Proteomes" id="UP001213907">
    <property type="component" value="Chromosome"/>
</dbReference>
<sequence>MPGLRTSSVRLEALRRDGRRMRPEVTRAILGRKDMNTFHRAGAACFVAMISPSAWAAGAGGHHHHAEYSAGEPGDARKAARVVHVTMTEANGKMIYAPDRIEVRKGEQIKFVLRNNGDLDHEFLLASTSDNLKHADAMAKNPDMTHDDPNGKRLPPRKAAEIVWKFTRRGTFEYSCLIPGHREAGMVGTVIVK</sequence>